<dbReference type="NCBIfam" id="TIGR03693">
    <property type="entry name" value="ocin_ThiF_like"/>
    <property type="match status" value="1"/>
</dbReference>
<dbReference type="InterPro" id="IPR022368">
    <property type="entry name" value="Thiazole_bacteriocin_mat_put"/>
</dbReference>
<comment type="caution">
    <text evidence="1">The sequence shown here is derived from an EMBL/GenBank/DDBJ whole genome shotgun (WGS) entry which is preliminary data.</text>
</comment>
<sequence length="654" mass="73396">MTNLTPSMRLKVKRDTFFLPDPNSGVYFRNNLSSFRMEGSSIEQWVEKLIPMFNGEYTLRDLTDGLPGPYRDRVYEIAEVLYRNGFVRDVSQDRPHQLADRVLKKHASQIEFLDSFGDSGAYRFQAYRQAKVLAVGSGPFFVSVVSALIESGLPKFHVLITDSVPTNRRRLTELVVHVRKTDPEVAVEEITLKKEGVSSWREIVQPFHSILYVSHEGDVEELRVLHAVCREEKKVLLPAICLQQVGLAGPLVHPDSEGCWESMWRRIHQSVLCKGRQLSAFSSTAGAMLANVIVFELFKEVTGMTESEQKNRFFLLNLDTLEGNWHSFMPHPLVIGRTSAEWIEDFDVRIEQGLRRGEPGELLLYFSQLTSEVSGIFHIWEEGDLKQLPLAQCRVQAVDPLSEGPARLLPDIVCTGLTHEEARREAGLAGIEAYISQMVGLLVTTLPPYQEAEGSMIETQEFVGVGAGETFAEGVCRGLQKCLAEELSKQQVEQKNVVSQVQLSAVEDERCQFYLQALTTMQGAPVIGLGEEVSGFPVVWVSTNGRWYGSVGLNTTMALRNALQQALMKVQNEADCLKMQTLEVSSVLLEEGVPLNLVIPVCEEATQSEVLRSAMQVLERNHKRLLVFELALEPFLKEEPVGVFGVLLREEESR</sequence>
<organism evidence="1 2">
    <name type="scientific">Bacillus songklensis</name>
    <dbReference type="NCBI Taxonomy" id="1069116"/>
    <lineage>
        <taxon>Bacteria</taxon>
        <taxon>Bacillati</taxon>
        <taxon>Bacillota</taxon>
        <taxon>Bacilli</taxon>
        <taxon>Bacillales</taxon>
        <taxon>Bacillaceae</taxon>
        <taxon>Bacillus</taxon>
    </lineage>
</organism>
<evidence type="ECO:0000313" key="2">
    <source>
        <dbReference type="Proteomes" id="UP001595752"/>
    </source>
</evidence>
<protein>
    <submittedName>
        <fullName evidence="1">Thiazole-containing bacteriocin maturation protein</fullName>
    </submittedName>
</protein>
<accession>A0ABV8B1B0</accession>
<reference evidence="2" key="1">
    <citation type="journal article" date="2019" name="Int. J. Syst. Evol. Microbiol.">
        <title>The Global Catalogue of Microorganisms (GCM) 10K type strain sequencing project: providing services to taxonomists for standard genome sequencing and annotation.</title>
        <authorList>
            <consortium name="The Broad Institute Genomics Platform"/>
            <consortium name="The Broad Institute Genome Sequencing Center for Infectious Disease"/>
            <person name="Wu L."/>
            <person name="Ma J."/>
        </authorList>
    </citation>
    <scope>NUCLEOTIDE SEQUENCE [LARGE SCALE GENOMIC DNA]</scope>
    <source>
        <strain evidence="2">CCUG 61889</strain>
    </source>
</reference>
<evidence type="ECO:0000313" key="1">
    <source>
        <dbReference type="EMBL" id="MFC3884021.1"/>
    </source>
</evidence>
<gene>
    <name evidence="1" type="ORF">ACFOU2_11185</name>
</gene>
<dbReference type="EMBL" id="JBHRZT010000044">
    <property type="protein sequence ID" value="MFC3884021.1"/>
    <property type="molecule type" value="Genomic_DNA"/>
</dbReference>
<dbReference type="RefSeq" id="WP_377915068.1">
    <property type="nucleotide sequence ID" value="NZ_JBHRZT010000044.1"/>
</dbReference>
<name>A0ABV8B1B0_9BACI</name>
<dbReference type="Proteomes" id="UP001595752">
    <property type="component" value="Unassembled WGS sequence"/>
</dbReference>
<keyword evidence="2" id="KW-1185">Reference proteome</keyword>
<proteinExistence type="predicted"/>
<dbReference type="Gene3D" id="3.40.50.720">
    <property type="entry name" value="NAD(P)-binding Rossmann-like Domain"/>
    <property type="match status" value="1"/>
</dbReference>